<dbReference type="InterPro" id="IPR003869">
    <property type="entry name" value="Polysac_CapD-like"/>
</dbReference>
<dbReference type="InterPro" id="IPR036291">
    <property type="entry name" value="NAD(P)-bd_dom_sf"/>
</dbReference>
<evidence type="ECO:0000313" key="5">
    <source>
        <dbReference type="Proteomes" id="UP000822142"/>
    </source>
</evidence>
<dbReference type="Pfam" id="PF02719">
    <property type="entry name" value="Polysacc_synt_2"/>
    <property type="match status" value="1"/>
</dbReference>
<dbReference type="Proteomes" id="UP000822142">
    <property type="component" value="Unassembled WGS sequence"/>
</dbReference>
<proteinExistence type="inferred from homology"/>
<protein>
    <submittedName>
        <fullName evidence="4">Polysaccharide biosynthesis protein</fullName>
    </submittedName>
</protein>
<evidence type="ECO:0000259" key="3">
    <source>
        <dbReference type="Pfam" id="PF02719"/>
    </source>
</evidence>
<evidence type="ECO:0000256" key="2">
    <source>
        <dbReference type="SAM" id="Phobius"/>
    </source>
</evidence>
<feature type="transmembrane region" description="Helical" evidence="2">
    <location>
        <begin position="61"/>
        <end position="79"/>
    </location>
</feature>
<feature type="domain" description="Polysaccharide biosynthesis protein CapD-like" evidence="3">
    <location>
        <begin position="302"/>
        <end position="582"/>
    </location>
</feature>
<reference evidence="4 5" key="1">
    <citation type="journal article" date="2020" name="Cell Host Microbe">
        <title>Functional and Genomic Variation between Human-Derived Isolates of Lachnospiraceae Reveals Inter- and Intra-Species Diversity.</title>
        <authorList>
            <person name="Sorbara M.T."/>
            <person name="Littmann E.R."/>
            <person name="Fontana E."/>
            <person name="Moody T.U."/>
            <person name="Kohout C.E."/>
            <person name="Gjonbalaj M."/>
            <person name="Eaton V."/>
            <person name="Seok R."/>
            <person name="Leiner I.M."/>
            <person name="Pamer E.G."/>
        </authorList>
    </citation>
    <scope>NUCLEOTIDE SEQUENCE [LARGE SCALE GENOMIC DNA]</scope>
    <source>
        <strain evidence="4 5">MSK.15.26</strain>
    </source>
</reference>
<dbReference type="PANTHER" id="PTHR43318:SF1">
    <property type="entry name" value="POLYSACCHARIDE BIOSYNTHESIS PROTEIN EPSC-RELATED"/>
    <property type="match status" value="1"/>
</dbReference>
<dbReference type="Pfam" id="PF13727">
    <property type="entry name" value="CoA_binding_3"/>
    <property type="match status" value="1"/>
</dbReference>
<feature type="transmembrane region" description="Helical" evidence="2">
    <location>
        <begin position="20"/>
        <end position="41"/>
    </location>
</feature>
<sequence>MERQDKKQEHLLDLQWVRRALLLALFDIGIIIASSLLALMARFDFSYAGIEVPYLSNLYHYLPIGIALNLIIFYFCRMYHSLWKFVGVHEVGYILIANGIAFLVQIASMYMLQYSMPRSYFFFQILLQTAMVSALRFSYRFLRHLKEVKEQKFSGWNKWKRVMVVGAGEAGRAIIKEIMDSKFLSMKICCVIDDDRNKAGRYINGIPIVGDRSTILKNVEEYKIKSIILAIPSAPLEEKKEILEICQMSGCELKTLPGMYQLIDGEVNVSKLRDVEITDLLGREPIQVNLDEIMGYVKDKVVMVTGGGGSIGSELCRQIAAYQPKQLIVFDIYENNAYEIQQELQRHYPELNLETLIGSVRNTHRINSIFETYHPDIVYHAAAHKHVPLMEDSPNEAIKNNVFGTYKTAKAASDNGVKRFVLISTDKAVNPTNIMGASKRLCEMIVQSFNKISDTEFVAVRFGNVLGSNGSVIPLFKKQIAEGGPVTVTDKNIIRYFMTIPEAVSLVLQAGAYARGGEIFVLEMGKPVKIDDMARNLIRLSGYTPDIDIKIEYTGLRPGEKLYEELLMAEEGMKETANKLIHIGKPIEMNEDEFFQQLADLKEACYQDDVQIKEKVAEMVPTYHMKA</sequence>
<comment type="caution">
    <text evidence="4">The sequence shown here is derived from an EMBL/GenBank/DDBJ whole genome shotgun (WGS) entry which is preliminary data.</text>
</comment>
<dbReference type="RefSeq" id="WP_173747190.1">
    <property type="nucleotide sequence ID" value="NZ_JAAITA010000001.1"/>
</dbReference>
<dbReference type="PANTHER" id="PTHR43318">
    <property type="entry name" value="UDP-N-ACETYLGLUCOSAMINE 4,6-DEHYDRATASE"/>
    <property type="match status" value="1"/>
</dbReference>
<dbReference type="InterPro" id="IPR029063">
    <property type="entry name" value="SAM-dependent_MTases_sf"/>
</dbReference>
<comment type="similarity">
    <text evidence="1">Belongs to the polysaccharide synthase family.</text>
</comment>
<name>A0ABX2I628_BLAHA</name>
<dbReference type="Gene3D" id="3.40.50.720">
    <property type="entry name" value="NAD(P)-binding Rossmann-like Domain"/>
    <property type="match status" value="2"/>
</dbReference>
<dbReference type="SUPFAM" id="SSF51735">
    <property type="entry name" value="NAD(P)-binding Rossmann-fold domains"/>
    <property type="match status" value="1"/>
</dbReference>
<organism evidence="4 5">
    <name type="scientific">Blautia hansenii</name>
    <name type="common">Ruminococcus hansenii</name>
    <dbReference type="NCBI Taxonomy" id="1322"/>
    <lineage>
        <taxon>Bacteria</taxon>
        <taxon>Bacillati</taxon>
        <taxon>Bacillota</taxon>
        <taxon>Clostridia</taxon>
        <taxon>Lachnospirales</taxon>
        <taxon>Lachnospiraceae</taxon>
        <taxon>Blautia</taxon>
    </lineage>
</organism>
<dbReference type="EMBL" id="JAAITA010000001">
    <property type="protein sequence ID" value="NSJ84711.1"/>
    <property type="molecule type" value="Genomic_DNA"/>
</dbReference>
<dbReference type="CDD" id="cd05237">
    <property type="entry name" value="UDP_invert_4-6DH_SDR_e"/>
    <property type="match status" value="1"/>
</dbReference>
<dbReference type="InterPro" id="IPR051203">
    <property type="entry name" value="Polysaccharide_Synthase-Rel"/>
</dbReference>
<keyword evidence="2" id="KW-1133">Transmembrane helix</keyword>
<dbReference type="SUPFAM" id="SSF53335">
    <property type="entry name" value="S-adenosyl-L-methionine-dependent methyltransferases"/>
    <property type="match status" value="1"/>
</dbReference>
<gene>
    <name evidence="4" type="ORF">G5A70_00620</name>
</gene>
<keyword evidence="2" id="KW-0812">Transmembrane</keyword>
<evidence type="ECO:0000256" key="1">
    <source>
        <dbReference type="ARBA" id="ARBA00007430"/>
    </source>
</evidence>
<feature type="transmembrane region" description="Helical" evidence="2">
    <location>
        <begin position="91"/>
        <end position="113"/>
    </location>
</feature>
<keyword evidence="5" id="KW-1185">Reference proteome</keyword>
<keyword evidence="2" id="KW-0472">Membrane</keyword>
<evidence type="ECO:0000313" key="4">
    <source>
        <dbReference type="EMBL" id="NSJ84711.1"/>
    </source>
</evidence>
<accession>A0ABX2I628</accession>